<keyword evidence="14" id="KW-1185">Reference proteome</keyword>
<keyword evidence="7" id="KW-0446">Lipid-binding</keyword>
<evidence type="ECO:0000313" key="13">
    <source>
        <dbReference type="EMBL" id="KAG5490278.1"/>
    </source>
</evidence>
<evidence type="ECO:0000313" key="14">
    <source>
        <dbReference type="Proteomes" id="UP000674318"/>
    </source>
</evidence>
<dbReference type="GO" id="GO:0007338">
    <property type="term" value="P:single fertilization"/>
    <property type="evidence" value="ECO:0007669"/>
    <property type="project" value="UniProtKB-KW"/>
</dbReference>
<dbReference type="InterPro" id="IPR018928">
    <property type="entry name" value="HAP2/GCS1_dom"/>
</dbReference>
<keyword evidence="5" id="KW-0732">Signal</keyword>
<dbReference type="GO" id="GO:0008289">
    <property type="term" value="F:lipid binding"/>
    <property type="evidence" value="ECO:0007669"/>
    <property type="project" value="UniProtKB-KW"/>
</dbReference>
<evidence type="ECO:0000256" key="11">
    <source>
        <dbReference type="SAM" id="Phobius"/>
    </source>
</evidence>
<protein>
    <recommendedName>
        <fullName evidence="12">Generative cell specific-1/HAP2 domain-containing protein</fullName>
    </recommendedName>
</protein>
<keyword evidence="9" id="KW-1015">Disulfide bond</keyword>
<dbReference type="KEGG" id="phet:94286526"/>
<comment type="similarity">
    <text evidence="2">Belongs to the HAP2/GCS1 family.</text>
</comment>
<dbReference type="Proteomes" id="UP000674318">
    <property type="component" value="Unassembled WGS sequence"/>
</dbReference>
<comment type="subcellular location">
    <subcellularLocation>
        <location evidence="1">Cell membrane</location>
        <topology evidence="1">Single-pass type I membrane protein</topology>
    </subcellularLocation>
</comment>
<dbReference type="GO" id="GO:0005886">
    <property type="term" value="C:plasma membrane"/>
    <property type="evidence" value="ECO:0007669"/>
    <property type="project" value="UniProtKB-SubCell"/>
</dbReference>
<dbReference type="OrthoDB" id="272303at2759"/>
<organism evidence="13 14">
    <name type="scientific">Porcisia hertigi</name>
    <dbReference type="NCBI Taxonomy" id="2761500"/>
    <lineage>
        <taxon>Eukaryota</taxon>
        <taxon>Discoba</taxon>
        <taxon>Euglenozoa</taxon>
        <taxon>Kinetoplastea</taxon>
        <taxon>Metakinetoplastina</taxon>
        <taxon>Trypanosomatida</taxon>
        <taxon>Trypanosomatidae</taxon>
        <taxon>Leishmaniinae</taxon>
        <taxon>Porcisia</taxon>
    </lineage>
</organism>
<name>A0A836HZ00_9TRYP</name>
<feature type="domain" description="Generative cell specific-1/HAP2" evidence="12">
    <location>
        <begin position="115"/>
        <end position="623"/>
    </location>
</feature>
<keyword evidence="8 11" id="KW-0472">Membrane</keyword>
<dbReference type="GeneID" id="94286526"/>
<evidence type="ECO:0000256" key="10">
    <source>
        <dbReference type="ARBA" id="ARBA00023279"/>
    </source>
</evidence>
<keyword evidence="10" id="KW-0278">Fertilization</keyword>
<evidence type="ECO:0000259" key="12">
    <source>
        <dbReference type="Pfam" id="PF10699"/>
    </source>
</evidence>
<dbReference type="InterPro" id="IPR040326">
    <property type="entry name" value="HAP2/GCS1"/>
</dbReference>
<gene>
    <name evidence="13" type="ORF">JKF63_00398</name>
</gene>
<evidence type="ECO:0000256" key="6">
    <source>
        <dbReference type="ARBA" id="ARBA00022989"/>
    </source>
</evidence>
<dbReference type="AlphaFoldDB" id="A0A836HZ00"/>
<sequence length="663" mass="72427">MWHIGGGVSSAMGPVSTSSPLSNMVAEAAAMPYSSRHASLPYIQPHRRYHVCLFCMPPLSRMFLIALLFLMVYVGQGRCTEVDVGSMTNVEMHGATATAYVRNCDNASTATLPGCQRKLVVDITLKDTVPGAPIFETEVTVAKALDQSLYPRDVEANAARTAATSLRVSLPPISVSLKRGAVQMRYGLTYIRTFPASLQEYVVPLQTARSCVDKNKHCPRYTNTEGELVSKPAGLCCLCSDVQCFKGSLCQDPMRTQFCYQSAAAGSICLREKGIKYRGYTVGESSGYYTLRLSAKGEGIAPTTLETSTDISEVNSNASVLRLLKAFNGTSGKTHTGANVTGRVLFIPSSGSTGINSNISDVRDDNPAEWMLLPAPLVSLSGKECDKVGISQEYFYSLPSEEHCAVHRGTCLRNQLADYRAEDQERISQGMGAIYLAVYLGTFRRQTKGEEEFLLDEVLRTGGATLRWTVSADKLKLKPLPAHGVLDAVWFDSGASLLNVTIRNSNSYAGIYYIALVQCQRTRASPCDSNGATGECVRKVLVPGGNTSSVQQFSVTRPPADGTRSNASCIVVLRDADSVVLTSRNAFWFIESMGTTPAPTTLKAKQCRSCAFIDIRCLFSTVCEWQMLVWTCIAVVVGWTPYAFLAYWRIFWRLGLKYVARPR</sequence>
<evidence type="ECO:0000256" key="5">
    <source>
        <dbReference type="ARBA" id="ARBA00022729"/>
    </source>
</evidence>
<evidence type="ECO:0000256" key="8">
    <source>
        <dbReference type="ARBA" id="ARBA00023136"/>
    </source>
</evidence>
<keyword evidence="3" id="KW-1003">Cell membrane</keyword>
<reference evidence="13 14" key="1">
    <citation type="submission" date="2021-02" db="EMBL/GenBank/DDBJ databases">
        <title>Porcisia hertigi Genome sequencing and assembly.</title>
        <authorList>
            <person name="Almutairi H."/>
            <person name="Gatherer D."/>
        </authorList>
    </citation>
    <scope>NUCLEOTIDE SEQUENCE [LARGE SCALE GENOMIC DNA]</scope>
    <source>
        <strain evidence="13 14">C119</strain>
    </source>
</reference>
<feature type="transmembrane region" description="Helical" evidence="11">
    <location>
        <begin position="627"/>
        <end position="648"/>
    </location>
</feature>
<dbReference type="RefSeq" id="XP_067752606.1">
    <property type="nucleotide sequence ID" value="XM_067896449.1"/>
</dbReference>
<accession>A0A836HZ00</accession>
<keyword evidence="4 11" id="KW-0812">Transmembrane</keyword>
<evidence type="ECO:0000256" key="3">
    <source>
        <dbReference type="ARBA" id="ARBA00022475"/>
    </source>
</evidence>
<evidence type="ECO:0000256" key="4">
    <source>
        <dbReference type="ARBA" id="ARBA00022692"/>
    </source>
</evidence>
<dbReference type="Pfam" id="PF10699">
    <property type="entry name" value="HAP2-GCS1"/>
    <property type="match status" value="1"/>
</dbReference>
<keyword evidence="6 11" id="KW-1133">Transmembrane helix</keyword>
<evidence type="ECO:0000256" key="2">
    <source>
        <dbReference type="ARBA" id="ARBA00010929"/>
    </source>
</evidence>
<evidence type="ECO:0000256" key="9">
    <source>
        <dbReference type="ARBA" id="ARBA00023157"/>
    </source>
</evidence>
<dbReference type="EMBL" id="JAFJZO010000036">
    <property type="protein sequence ID" value="KAG5490278.1"/>
    <property type="molecule type" value="Genomic_DNA"/>
</dbReference>
<proteinExistence type="inferred from homology"/>
<evidence type="ECO:0000256" key="1">
    <source>
        <dbReference type="ARBA" id="ARBA00004251"/>
    </source>
</evidence>
<dbReference type="PANTHER" id="PTHR31764">
    <property type="entry name" value="PROTEIN HAPLESS 2"/>
    <property type="match status" value="1"/>
</dbReference>
<evidence type="ECO:0000256" key="7">
    <source>
        <dbReference type="ARBA" id="ARBA00023121"/>
    </source>
</evidence>
<dbReference type="PANTHER" id="PTHR31764:SF0">
    <property type="entry name" value="GENERATIVE CELL SPECIFIC-1_HAP2 DOMAIN-CONTAINING PROTEIN"/>
    <property type="match status" value="1"/>
</dbReference>
<comment type="caution">
    <text evidence="13">The sequence shown here is derived from an EMBL/GenBank/DDBJ whole genome shotgun (WGS) entry which is preliminary data.</text>
</comment>